<protein>
    <recommendedName>
        <fullName evidence="6">N-(2-amino-2-carboxyethyl)-L-glutamate synthase</fullName>
        <ecNumber evidence="5">2.5.1.140</ecNumber>
    </recommendedName>
</protein>
<organism evidence="10 11">
    <name type="scientific">Deinococcus roseus</name>
    <dbReference type="NCBI Taxonomy" id="392414"/>
    <lineage>
        <taxon>Bacteria</taxon>
        <taxon>Thermotogati</taxon>
        <taxon>Deinococcota</taxon>
        <taxon>Deinococci</taxon>
        <taxon>Deinococcales</taxon>
        <taxon>Deinococcaceae</taxon>
        <taxon>Deinococcus</taxon>
    </lineage>
</organism>
<gene>
    <name evidence="10" type="primary">sbnA</name>
    <name evidence="10" type="ORF">GCM10008938_43440</name>
</gene>
<reference evidence="11" key="1">
    <citation type="journal article" date="2019" name="Int. J. Syst. Evol. Microbiol.">
        <title>The Global Catalogue of Microorganisms (GCM) 10K type strain sequencing project: providing services to taxonomists for standard genome sequencing and annotation.</title>
        <authorList>
            <consortium name="The Broad Institute Genomics Platform"/>
            <consortium name="The Broad Institute Genome Sequencing Center for Infectious Disease"/>
            <person name="Wu L."/>
            <person name="Ma J."/>
        </authorList>
    </citation>
    <scope>NUCLEOTIDE SEQUENCE [LARGE SCALE GENOMIC DNA]</scope>
    <source>
        <strain evidence="11">JCM 14370</strain>
    </source>
</reference>
<dbReference type="SUPFAM" id="SSF53686">
    <property type="entry name" value="Tryptophan synthase beta subunit-like PLP-dependent enzymes"/>
    <property type="match status" value="1"/>
</dbReference>
<evidence type="ECO:0000256" key="7">
    <source>
        <dbReference type="ARBA" id="ARBA00022679"/>
    </source>
</evidence>
<keyword evidence="7" id="KW-0808">Transferase</keyword>
<sequence>MVYSSVVDCIGQTPVVRLERLFAGTGIEVMAKLEMLNPGGSAKDRPAKYIIQEGLRSGLIHAGTHLIESTSGNLGIALAMVARAHQLPLTCVVDPKISGTNLEIMRRLGAKIDMVTELDEQGGYLNTRVARVKWLEQQVPGGLWLNQYANENNWLAHYHHTGKEMAEQVSGKIDYLFVAVSTTGTIRGLSRRLKETHPDLKVVAIDAAGSVIFGTPPGPRWIPGIGASRVPELFHPESIDEVVLVNDLEAMEGCMALLEHEGILAGGSSGSVVAGIQKCLPRIPEGSRIVTLLPDRGERYMDSVYDLEWQERIRELSRGRTLA</sequence>
<comment type="similarity">
    <text evidence="3">Belongs to the cysteine synthase/cystathionine beta-synthase family. SbnA subfamily.</text>
</comment>
<evidence type="ECO:0000256" key="8">
    <source>
        <dbReference type="ARBA" id="ARBA00022898"/>
    </source>
</evidence>
<dbReference type="CDD" id="cd01561">
    <property type="entry name" value="CBS_like"/>
    <property type="match status" value="1"/>
</dbReference>
<proteinExistence type="inferred from homology"/>
<evidence type="ECO:0000256" key="1">
    <source>
        <dbReference type="ARBA" id="ARBA00001933"/>
    </source>
</evidence>
<evidence type="ECO:0000256" key="6">
    <source>
        <dbReference type="ARBA" id="ARBA00016985"/>
    </source>
</evidence>
<evidence type="ECO:0000256" key="4">
    <source>
        <dbReference type="ARBA" id="ARBA00011738"/>
    </source>
</evidence>
<evidence type="ECO:0000256" key="3">
    <source>
        <dbReference type="ARBA" id="ARBA00008519"/>
    </source>
</evidence>
<dbReference type="RefSeq" id="WP_189006895.1">
    <property type="nucleotide sequence ID" value="NZ_BMOD01000025.1"/>
</dbReference>
<accession>A0ABQ2DE55</accession>
<feature type="domain" description="Tryptophan synthase beta chain-like PALP" evidence="9">
    <location>
        <begin position="8"/>
        <end position="295"/>
    </location>
</feature>
<comment type="caution">
    <text evidence="10">The sequence shown here is derived from an EMBL/GenBank/DDBJ whole genome shotgun (WGS) entry which is preliminary data.</text>
</comment>
<comment type="subunit">
    <text evidence="4">Homodimer.</text>
</comment>
<name>A0ABQ2DE55_9DEIO</name>
<dbReference type="PROSITE" id="PS00901">
    <property type="entry name" value="CYS_SYNTHASE"/>
    <property type="match status" value="1"/>
</dbReference>
<dbReference type="PANTHER" id="PTHR10314">
    <property type="entry name" value="CYSTATHIONINE BETA-SYNTHASE"/>
    <property type="match status" value="1"/>
</dbReference>
<dbReference type="InterPro" id="IPR036052">
    <property type="entry name" value="TrpB-like_PALP_sf"/>
</dbReference>
<dbReference type="Gene3D" id="3.40.50.1100">
    <property type="match status" value="2"/>
</dbReference>
<dbReference type="EC" id="2.5.1.140" evidence="5"/>
<dbReference type="NCBIfam" id="TIGR03945">
    <property type="entry name" value="PLP_SbnA_fam"/>
    <property type="match status" value="1"/>
</dbReference>
<dbReference type="InterPro" id="IPR001216">
    <property type="entry name" value="P-phosphate_BS"/>
</dbReference>
<evidence type="ECO:0000256" key="2">
    <source>
        <dbReference type="ARBA" id="ARBA00004924"/>
    </source>
</evidence>
<keyword evidence="8" id="KW-0663">Pyridoxal phosphate</keyword>
<dbReference type="InterPro" id="IPR023927">
    <property type="entry name" value="SbnA"/>
</dbReference>
<evidence type="ECO:0000313" key="11">
    <source>
        <dbReference type="Proteomes" id="UP000632222"/>
    </source>
</evidence>
<evidence type="ECO:0000313" key="10">
    <source>
        <dbReference type="EMBL" id="GGJ52775.1"/>
    </source>
</evidence>
<comment type="cofactor">
    <cofactor evidence="1">
        <name>pyridoxal 5'-phosphate</name>
        <dbReference type="ChEBI" id="CHEBI:597326"/>
    </cofactor>
</comment>
<dbReference type="Proteomes" id="UP000632222">
    <property type="component" value="Unassembled WGS sequence"/>
</dbReference>
<evidence type="ECO:0000259" key="9">
    <source>
        <dbReference type="Pfam" id="PF00291"/>
    </source>
</evidence>
<dbReference type="Pfam" id="PF00291">
    <property type="entry name" value="PALP"/>
    <property type="match status" value="1"/>
</dbReference>
<keyword evidence="11" id="KW-1185">Reference proteome</keyword>
<dbReference type="InterPro" id="IPR001926">
    <property type="entry name" value="TrpB-like_PALP"/>
</dbReference>
<dbReference type="InterPro" id="IPR050214">
    <property type="entry name" value="Cys_Synth/Cystath_Beta-Synth"/>
</dbReference>
<comment type="pathway">
    <text evidence="2">Siderophore biosynthesis.</text>
</comment>
<evidence type="ECO:0000256" key="5">
    <source>
        <dbReference type="ARBA" id="ARBA00012331"/>
    </source>
</evidence>
<dbReference type="EMBL" id="BMOD01000025">
    <property type="protein sequence ID" value="GGJ52775.1"/>
    <property type="molecule type" value="Genomic_DNA"/>
</dbReference>